<evidence type="ECO:0000313" key="1">
    <source>
        <dbReference type="EMBL" id="JAD62824.1"/>
    </source>
</evidence>
<sequence length="38" mass="4458">MISLLFHHPQILQCFHLHCSLFLLQSIDHGQRLASCNR</sequence>
<name>A0A0A9BFQ5_ARUDO</name>
<proteinExistence type="predicted"/>
<dbReference type="EMBL" id="GBRH01235071">
    <property type="protein sequence ID" value="JAD62824.1"/>
    <property type="molecule type" value="Transcribed_RNA"/>
</dbReference>
<reference evidence="1" key="2">
    <citation type="journal article" date="2015" name="Data Brief">
        <title>Shoot transcriptome of the giant reed, Arundo donax.</title>
        <authorList>
            <person name="Barrero R.A."/>
            <person name="Guerrero F.D."/>
            <person name="Moolhuijzen P."/>
            <person name="Goolsby J.A."/>
            <person name="Tidwell J."/>
            <person name="Bellgard S.E."/>
            <person name="Bellgard M.I."/>
        </authorList>
    </citation>
    <scope>NUCLEOTIDE SEQUENCE</scope>
    <source>
        <tissue evidence="1">Shoot tissue taken approximately 20 cm above the soil surface</tissue>
    </source>
</reference>
<dbReference type="AlphaFoldDB" id="A0A0A9BFQ5"/>
<protein>
    <submittedName>
        <fullName evidence="1">Uncharacterized protein</fullName>
    </submittedName>
</protein>
<organism evidence="1">
    <name type="scientific">Arundo donax</name>
    <name type="common">Giant reed</name>
    <name type="synonym">Donax arundinaceus</name>
    <dbReference type="NCBI Taxonomy" id="35708"/>
    <lineage>
        <taxon>Eukaryota</taxon>
        <taxon>Viridiplantae</taxon>
        <taxon>Streptophyta</taxon>
        <taxon>Embryophyta</taxon>
        <taxon>Tracheophyta</taxon>
        <taxon>Spermatophyta</taxon>
        <taxon>Magnoliopsida</taxon>
        <taxon>Liliopsida</taxon>
        <taxon>Poales</taxon>
        <taxon>Poaceae</taxon>
        <taxon>PACMAD clade</taxon>
        <taxon>Arundinoideae</taxon>
        <taxon>Arundineae</taxon>
        <taxon>Arundo</taxon>
    </lineage>
</organism>
<accession>A0A0A9BFQ5</accession>
<reference evidence="1" key="1">
    <citation type="submission" date="2014-09" db="EMBL/GenBank/DDBJ databases">
        <authorList>
            <person name="Magalhaes I.L.F."/>
            <person name="Oliveira U."/>
            <person name="Santos F.R."/>
            <person name="Vidigal T.H.D.A."/>
            <person name="Brescovit A.D."/>
            <person name="Santos A.J."/>
        </authorList>
    </citation>
    <scope>NUCLEOTIDE SEQUENCE</scope>
    <source>
        <tissue evidence="1">Shoot tissue taken approximately 20 cm above the soil surface</tissue>
    </source>
</reference>